<organism evidence="2 3">
    <name type="scientific">Candidatus Curtissbacteria bacterium GW2011_GWA1_40_9</name>
    <dbReference type="NCBI Taxonomy" id="1618408"/>
    <lineage>
        <taxon>Bacteria</taxon>
        <taxon>Candidatus Curtissiibacteriota</taxon>
    </lineage>
</organism>
<evidence type="ECO:0000313" key="3">
    <source>
        <dbReference type="Proteomes" id="UP000034292"/>
    </source>
</evidence>
<sequence length="80" mass="8977">MQKVFVNGNSLTVTVPKVYAQLLNIKSGTEIGWQKTEKGLLLFVPQNSAKKATEIDPEVTKLIKKLSKKYSKVWQELASL</sequence>
<dbReference type="InterPro" id="IPR037914">
    <property type="entry name" value="SpoVT-AbrB_sf"/>
</dbReference>
<name>A0A0G0TTP0_9BACT</name>
<dbReference type="SUPFAM" id="SSF89447">
    <property type="entry name" value="AbrB/MazE/MraZ-like"/>
    <property type="match status" value="1"/>
</dbReference>
<dbReference type="InterPro" id="IPR007159">
    <property type="entry name" value="SpoVT-AbrB_dom"/>
</dbReference>
<dbReference type="GO" id="GO:0003677">
    <property type="term" value="F:DNA binding"/>
    <property type="evidence" value="ECO:0007669"/>
    <property type="project" value="InterPro"/>
</dbReference>
<dbReference type="EMBL" id="LBZV01000002">
    <property type="protein sequence ID" value="KKR78176.1"/>
    <property type="molecule type" value="Genomic_DNA"/>
</dbReference>
<dbReference type="STRING" id="1618408.UU23_C0002G0003"/>
<evidence type="ECO:0000259" key="1">
    <source>
        <dbReference type="Pfam" id="PF04014"/>
    </source>
</evidence>
<proteinExistence type="predicted"/>
<reference evidence="2 3" key="1">
    <citation type="journal article" date="2015" name="Nature">
        <title>rRNA introns, odd ribosomes, and small enigmatic genomes across a large radiation of phyla.</title>
        <authorList>
            <person name="Brown C.T."/>
            <person name="Hug L.A."/>
            <person name="Thomas B.C."/>
            <person name="Sharon I."/>
            <person name="Castelle C.J."/>
            <person name="Singh A."/>
            <person name="Wilkins M.J."/>
            <person name="Williams K.H."/>
            <person name="Banfield J.F."/>
        </authorList>
    </citation>
    <scope>NUCLEOTIDE SEQUENCE [LARGE SCALE GENOMIC DNA]</scope>
</reference>
<dbReference type="Pfam" id="PF04014">
    <property type="entry name" value="MazE_antitoxin"/>
    <property type="match status" value="1"/>
</dbReference>
<evidence type="ECO:0000313" key="2">
    <source>
        <dbReference type="EMBL" id="KKR78176.1"/>
    </source>
</evidence>
<accession>A0A0G0TTP0</accession>
<feature type="domain" description="SpoVT-AbrB" evidence="1">
    <location>
        <begin position="4"/>
        <end position="49"/>
    </location>
</feature>
<gene>
    <name evidence="2" type="ORF">UU23_C0002G0003</name>
</gene>
<comment type="caution">
    <text evidence="2">The sequence shown here is derived from an EMBL/GenBank/DDBJ whole genome shotgun (WGS) entry which is preliminary data.</text>
</comment>
<dbReference type="AlphaFoldDB" id="A0A0G0TTP0"/>
<protein>
    <recommendedName>
        <fullName evidence="1">SpoVT-AbrB domain-containing protein</fullName>
    </recommendedName>
</protein>
<dbReference type="Proteomes" id="UP000034292">
    <property type="component" value="Unassembled WGS sequence"/>
</dbReference>